<gene>
    <name evidence="8" type="ORF">C1SCF055_LOCUS32083</name>
</gene>
<keyword evidence="4" id="KW-0067">ATP-binding</keyword>
<keyword evidence="3" id="KW-0347">Helicase</keyword>
<dbReference type="EMBL" id="CAMXCT020003824">
    <property type="protein sequence ID" value="CAL1159818.1"/>
    <property type="molecule type" value="Genomic_DNA"/>
</dbReference>
<dbReference type="GO" id="GO:0016787">
    <property type="term" value="F:hydrolase activity"/>
    <property type="evidence" value="ECO:0007669"/>
    <property type="project" value="UniProtKB-KW"/>
</dbReference>
<evidence type="ECO:0000313" key="8">
    <source>
        <dbReference type="EMBL" id="CAI4006443.1"/>
    </source>
</evidence>
<dbReference type="Proteomes" id="UP001152797">
    <property type="component" value="Unassembled WGS sequence"/>
</dbReference>
<reference evidence="8" key="1">
    <citation type="submission" date="2022-10" db="EMBL/GenBank/DDBJ databases">
        <authorList>
            <person name="Chen Y."/>
            <person name="Dougan E. K."/>
            <person name="Chan C."/>
            <person name="Rhodes N."/>
            <person name="Thang M."/>
        </authorList>
    </citation>
    <scope>NUCLEOTIDE SEQUENCE</scope>
</reference>
<evidence type="ECO:0000313" key="10">
    <source>
        <dbReference type="Proteomes" id="UP001152797"/>
    </source>
</evidence>
<keyword evidence="10" id="KW-1185">Reference proteome</keyword>
<evidence type="ECO:0000256" key="5">
    <source>
        <dbReference type="PROSITE-ProRule" id="PRU00552"/>
    </source>
</evidence>
<evidence type="ECO:0000256" key="1">
    <source>
        <dbReference type="ARBA" id="ARBA00022741"/>
    </source>
</evidence>
<name>A0A9P1DAV9_9DINO</name>
<comment type="caution">
    <text evidence="8">The sequence shown here is derived from an EMBL/GenBank/DDBJ whole genome shotgun (WGS) entry which is preliminary data.</text>
</comment>
<evidence type="ECO:0000313" key="9">
    <source>
        <dbReference type="EMBL" id="CAL1159818.1"/>
    </source>
</evidence>
<dbReference type="GO" id="GO:0005524">
    <property type="term" value="F:ATP binding"/>
    <property type="evidence" value="ECO:0007669"/>
    <property type="project" value="UniProtKB-KW"/>
</dbReference>
<accession>A0A9P1DAV9</accession>
<keyword evidence="2" id="KW-0378">Hydrolase</keyword>
<dbReference type="PROSITE" id="PS51195">
    <property type="entry name" value="Q_MOTIF"/>
    <property type="match status" value="1"/>
</dbReference>
<evidence type="ECO:0000256" key="2">
    <source>
        <dbReference type="ARBA" id="ARBA00022801"/>
    </source>
</evidence>
<dbReference type="EMBL" id="CAMXCT030003824">
    <property type="protein sequence ID" value="CAL4793755.1"/>
    <property type="molecule type" value="Genomic_DNA"/>
</dbReference>
<proteinExistence type="predicted"/>
<dbReference type="EMBL" id="CAMXCT010003824">
    <property type="protein sequence ID" value="CAI4006443.1"/>
    <property type="molecule type" value="Genomic_DNA"/>
</dbReference>
<reference evidence="9" key="2">
    <citation type="submission" date="2024-04" db="EMBL/GenBank/DDBJ databases">
        <authorList>
            <person name="Chen Y."/>
            <person name="Shah S."/>
            <person name="Dougan E. K."/>
            <person name="Thang M."/>
            <person name="Chan C."/>
        </authorList>
    </citation>
    <scope>NUCLEOTIDE SEQUENCE [LARGE SCALE GENOMIC DNA]</scope>
</reference>
<evidence type="ECO:0000256" key="6">
    <source>
        <dbReference type="SAM" id="MobiDB-lite"/>
    </source>
</evidence>
<dbReference type="AlphaFoldDB" id="A0A9P1DAV9"/>
<dbReference type="InterPro" id="IPR027417">
    <property type="entry name" value="P-loop_NTPase"/>
</dbReference>
<protein>
    <recommendedName>
        <fullName evidence="7">DEAD-box RNA helicase Q domain-containing protein</fullName>
    </recommendedName>
</protein>
<evidence type="ECO:0000256" key="3">
    <source>
        <dbReference type="ARBA" id="ARBA00022806"/>
    </source>
</evidence>
<dbReference type="InterPro" id="IPR014014">
    <property type="entry name" value="RNA_helicase_DEAD_Q_motif"/>
</dbReference>
<sequence>MKEFEAQGGLFIEEADPDEIGVEYSSLPKLPAKKKRKKVKTNGQGEEDLSKENERLRKELEELRGKTQVQEEELASTELSDWAQFELHPKLMVGLARQKFRSPTPVQVPVTRELCFLRFESNKLTFATADVLFCQAPVSGDGDGDLAQILIAIRAAVQRKGKKRPLVSDPPPSAWPQKVRRRLRFKQGPNFIWMTKGIGCLNANLMAEILSSADLSTKLSAMCVSRGLREVLQCSSAWNPLVINQAECRGLLKSLRACYFSRNSSRPKWHDQVSAIDVHLMDMERSVHAQSDTEDDQERPISMAIVSPMREFSRGWRSFAKVSELTIRNIDSFSMGYDFIHFRCTKLESFGFVKIQYNGNRSYSLEAAQREPPMVDCSIVASMNSARIPATTRLQSTTISEREALFLLEHPTAYKNGNNICFIHEVSIYNSHLIRKQYKPLLDSLKERFPSSFR</sequence>
<evidence type="ECO:0000259" key="7">
    <source>
        <dbReference type="PROSITE" id="PS51195"/>
    </source>
</evidence>
<feature type="domain" description="DEAD-box RNA helicase Q" evidence="7">
    <location>
        <begin position="80"/>
        <end position="108"/>
    </location>
</feature>
<dbReference type="GO" id="GO:0003724">
    <property type="term" value="F:RNA helicase activity"/>
    <property type="evidence" value="ECO:0007669"/>
    <property type="project" value="InterPro"/>
</dbReference>
<keyword evidence="1" id="KW-0547">Nucleotide-binding</keyword>
<evidence type="ECO:0000256" key="4">
    <source>
        <dbReference type="ARBA" id="ARBA00022840"/>
    </source>
</evidence>
<feature type="short sequence motif" description="Q motif" evidence="5">
    <location>
        <begin position="80"/>
        <end position="108"/>
    </location>
</feature>
<dbReference type="Gene3D" id="3.40.50.300">
    <property type="entry name" value="P-loop containing nucleotide triphosphate hydrolases"/>
    <property type="match status" value="1"/>
</dbReference>
<organism evidence="8">
    <name type="scientific">Cladocopium goreaui</name>
    <dbReference type="NCBI Taxonomy" id="2562237"/>
    <lineage>
        <taxon>Eukaryota</taxon>
        <taxon>Sar</taxon>
        <taxon>Alveolata</taxon>
        <taxon>Dinophyceae</taxon>
        <taxon>Suessiales</taxon>
        <taxon>Symbiodiniaceae</taxon>
        <taxon>Cladocopium</taxon>
    </lineage>
</organism>
<feature type="region of interest" description="Disordered" evidence="6">
    <location>
        <begin position="32"/>
        <end position="54"/>
    </location>
</feature>